<dbReference type="SUPFAM" id="SSF47353">
    <property type="entry name" value="Retrovirus capsid dimerization domain-like"/>
    <property type="match status" value="1"/>
</dbReference>
<feature type="domain" description="CCHC-type" evidence="3">
    <location>
        <begin position="90"/>
        <end position="105"/>
    </location>
</feature>
<accession>A0A1X7U3U3</accession>
<name>A0A1X7U3U3_AMPQE</name>
<dbReference type="EnsemblMetazoa" id="Aqu2.1.22106_001">
    <property type="protein sequence ID" value="Aqu2.1.22106_001"/>
    <property type="gene ID" value="Aqu2.1.22106"/>
</dbReference>
<dbReference type="Gene3D" id="1.10.4020.10">
    <property type="entry name" value="DNA breaking-rejoining enzymes"/>
    <property type="match status" value="1"/>
</dbReference>
<evidence type="ECO:0000256" key="1">
    <source>
        <dbReference type="PROSITE-ProRule" id="PRU00047"/>
    </source>
</evidence>
<dbReference type="InterPro" id="IPR003309">
    <property type="entry name" value="SCAN_dom"/>
</dbReference>
<dbReference type="InParanoid" id="A0A1X7U3U3"/>
<dbReference type="InterPro" id="IPR001878">
    <property type="entry name" value="Znf_CCHC"/>
</dbReference>
<dbReference type="InterPro" id="IPR038269">
    <property type="entry name" value="SCAN_sf"/>
</dbReference>
<evidence type="ECO:0000256" key="2">
    <source>
        <dbReference type="SAM" id="MobiDB-lite"/>
    </source>
</evidence>
<feature type="region of interest" description="Disordered" evidence="2">
    <location>
        <begin position="107"/>
        <end position="131"/>
    </location>
</feature>
<dbReference type="SUPFAM" id="SSF57756">
    <property type="entry name" value="Retrovirus zinc finger-like domains"/>
    <property type="match status" value="1"/>
</dbReference>
<evidence type="ECO:0000259" key="3">
    <source>
        <dbReference type="PROSITE" id="PS50158"/>
    </source>
</evidence>
<dbReference type="AlphaFoldDB" id="A0A1X7U3U3"/>
<dbReference type="InterPro" id="IPR036875">
    <property type="entry name" value="Znf_CCHC_sf"/>
</dbReference>
<keyword evidence="1" id="KW-0863">Zinc-finger</keyword>
<dbReference type="PANTHER" id="PTHR46888:SF1">
    <property type="entry name" value="RIBONUCLEASE H"/>
    <property type="match status" value="1"/>
</dbReference>
<dbReference type="PROSITE" id="PS50804">
    <property type="entry name" value="SCAN_BOX"/>
    <property type="match status" value="1"/>
</dbReference>
<proteinExistence type="predicted"/>
<dbReference type="PROSITE" id="PS50158">
    <property type="entry name" value="ZF_CCHC"/>
    <property type="match status" value="1"/>
</dbReference>
<dbReference type="PANTHER" id="PTHR46888">
    <property type="entry name" value="ZINC KNUCKLE DOMAINCONTAINING PROTEIN-RELATED"/>
    <property type="match status" value="1"/>
</dbReference>
<sequence>MATKKEGVTNRELATRLLNLVKKWTKRCKMLAEIKDLMVMEQLMKTLLGEIGIFVVARQPKTAGEAARLADDYHLLRRGCVEKKINGAIRCLRCRKMGHITRDCRAPLPQQTENKPKINNGKNKHKKGSEECGMFPLSTEGTFFF</sequence>
<evidence type="ECO:0000259" key="4">
    <source>
        <dbReference type="PROSITE" id="PS50804"/>
    </source>
</evidence>
<reference evidence="5" key="1">
    <citation type="submission" date="2017-05" db="UniProtKB">
        <authorList>
            <consortium name="EnsemblMetazoa"/>
        </authorList>
    </citation>
    <scope>IDENTIFICATION</scope>
</reference>
<evidence type="ECO:0000313" key="5">
    <source>
        <dbReference type="EnsemblMetazoa" id="Aqu2.1.22106_001"/>
    </source>
</evidence>
<keyword evidence="1" id="KW-0479">Metal-binding</keyword>
<evidence type="ECO:0008006" key="6">
    <source>
        <dbReference type="Google" id="ProtNLM"/>
    </source>
</evidence>
<protein>
    <recommendedName>
        <fullName evidence="6">CCHC-type domain-containing protein</fullName>
    </recommendedName>
</protein>
<dbReference type="OrthoDB" id="10066033at2759"/>
<keyword evidence="1" id="KW-0862">Zinc</keyword>
<dbReference type="GO" id="GO:0008270">
    <property type="term" value="F:zinc ion binding"/>
    <property type="evidence" value="ECO:0007669"/>
    <property type="project" value="UniProtKB-KW"/>
</dbReference>
<organism evidence="5">
    <name type="scientific">Amphimedon queenslandica</name>
    <name type="common">Sponge</name>
    <dbReference type="NCBI Taxonomy" id="400682"/>
    <lineage>
        <taxon>Eukaryota</taxon>
        <taxon>Metazoa</taxon>
        <taxon>Porifera</taxon>
        <taxon>Demospongiae</taxon>
        <taxon>Heteroscleromorpha</taxon>
        <taxon>Haplosclerida</taxon>
        <taxon>Niphatidae</taxon>
        <taxon>Amphimedon</taxon>
    </lineage>
</organism>
<dbReference type="GO" id="GO:0003676">
    <property type="term" value="F:nucleic acid binding"/>
    <property type="evidence" value="ECO:0007669"/>
    <property type="project" value="InterPro"/>
</dbReference>
<dbReference type="Pfam" id="PF02023">
    <property type="entry name" value="SCAN"/>
    <property type="match status" value="1"/>
</dbReference>
<feature type="domain" description="SCAN box" evidence="4">
    <location>
        <begin position="11"/>
        <end position="74"/>
    </location>
</feature>